<gene>
    <name evidence="2" type="ORF">CQW23_33879</name>
</gene>
<feature type="compositionally biased region" description="Acidic residues" evidence="1">
    <location>
        <begin position="455"/>
        <end position="464"/>
    </location>
</feature>
<sequence length="464" mass="53044">MSGKLKKLVLLAHLETFKGFFIKPWILKKCDIFPRTLKKVTLRGWKLPWEQMMILCELPKLEVLKIKDYAFQGSEWEPIDERFQQLKFLLLDGTDLIHWKASSFQFPKLENQIEEGIRVFMVRDVRQGQSLVQAPKRKEIESSPRKEISAEARLHPPLYELTLQALSQSVAEDNEHGEEEYLKRDNPNDNSASTKDLVKSFSIDCCPVRIQYDGATDLTGLDIRSHSLFETTSELPGRSFLSKNPELAKHDRVINAINALTASVKEMISKRGVIPSKRISYLYIPLEIKAAKRIRKDTFRTSSSIEKRKIAMPLSLSYIDVQCARRHHGPSPEIQKLAKILSTYLDMSGFLDQKVFTDSSTIEAYQDKISNPFDIQYVEGIAQQIIGSLSCGPFVSACVEYLSDGLHVPNDRLDAGLLSKRYSSLLWKYGEEKAQKPYASDIKDPRRPKPNSITPDEEELIHID</sequence>
<organism evidence="2 3">
    <name type="scientific">Capsicum baccatum</name>
    <name type="common">Peruvian pepper</name>
    <dbReference type="NCBI Taxonomy" id="33114"/>
    <lineage>
        <taxon>Eukaryota</taxon>
        <taxon>Viridiplantae</taxon>
        <taxon>Streptophyta</taxon>
        <taxon>Embryophyta</taxon>
        <taxon>Tracheophyta</taxon>
        <taxon>Spermatophyta</taxon>
        <taxon>Magnoliopsida</taxon>
        <taxon>eudicotyledons</taxon>
        <taxon>Gunneridae</taxon>
        <taxon>Pentapetalae</taxon>
        <taxon>asterids</taxon>
        <taxon>lamiids</taxon>
        <taxon>Solanales</taxon>
        <taxon>Solanaceae</taxon>
        <taxon>Solanoideae</taxon>
        <taxon>Capsiceae</taxon>
        <taxon>Capsicum</taxon>
    </lineage>
</organism>
<feature type="region of interest" description="Disordered" evidence="1">
    <location>
        <begin position="174"/>
        <end position="193"/>
    </location>
</feature>
<reference evidence="2 3" key="1">
    <citation type="journal article" date="2017" name="Genome Biol.">
        <title>New reference genome sequences of hot pepper reveal the massive evolution of plant disease-resistance genes by retroduplication.</title>
        <authorList>
            <person name="Kim S."/>
            <person name="Park J."/>
            <person name="Yeom S.I."/>
            <person name="Kim Y.M."/>
            <person name="Seo E."/>
            <person name="Kim K.T."/>
            <person name="Kim M.S."/>
            <person name="Lee J.M."/>
            <person name="Cheong K."/>
            <person name="Shin H.S."/>
            <person name="Kim S.B."/>
            <person name="Han K."/>
            <person name="Lee J."/>
            <person name="Park M."/>
            <person name="Lee H.A."/>
            <person name="Lee H.Y."/>
            <person name="Lee Y."/>
            <person name="Oh S."/>
            <person name="Lee J.H."/>
            <person name="Choi E."/>
            <person name="Choi E."/>
            <person name="Lee S.E."/>
            <person name="Jeon J."/>
            <person name="Kim H."/>
            <person name="Choi G."/>
            <person name="Song H."/>
            <person name="Lee J."/>
            <person name="Lee S.C."/>
            <person name="Kwon J.K."/>
            <person name="Lee H.Y."/>
            <person name="Koo N."/>
            <person name="Hong Y."/>
            <person name="Kim R.W."/>
            <person name="Kang W.H."/>
            <person name="Huh J.H."/>
            <person name="Kang B.C."/>
            <person name="Yang T.J."/>
            <person name="Lee Y.H."/>
            <person name="Bennetzen J.L."/>
            <person name="Choi D."/>
        </authorList>
    </citation>
    <scope>NUCLEOTIDE SEQUENCE [LARGE SCALE GENOMIC DNA]</scope>
    <source>
        <strain evidence="3">cv. PBC81</strain>
    </source>
</reference>
<evidence type="ECO:0008006" key="4">
    <source>
        <dbReference type="Google" id="ProtNLM"/>
    </source>
</evidence>
<feature type="region of interest" description="Disordered" evidence="1">
    <location>
        <begin position="435"/>
        <end position="464"/>
    </location>
</feature>
<evidence type="ECO:0000313" key="3">
    <source>
        <dbReference type="Proteomes" id="UP000224567"/>
    </source>
</evidence>
<dbReference type="PANTHER" id="PTHR33022">
    <property type="entry name" value="DUF1985 DOMAIN-CONTAINING PROTEIN"/>
    <property type="match status" value="1"/>
</dbReference>
<keyword evidence="3" id="KW-1185">Reference proteome</keyword>
<protein>
    <recommendedName>
        <fullName evidence="4">Ubiquitin-like protease family profile domain-containing protein</fullName>
    </recommendedName>
</protein>
<reference evidence="3" key="2">
    <citation type="journal article" date="2017" name="J. Anim. Genet.">
        <title>Multiple reference genome sequences of hot pepper reveal the massive evolution of plant disease resistance genes by retroduplication.</title>
        <authorList>
            <person name="Kim S."/>
            <person name="Park J."/>
            <person name="Yeom S.-I."/>
            <person name="Kim Y.-M."/>
            <person name="Seo E."/>
            <person name="Kim K.-T."/>
            <person name="Kim M.-S."/>
            <person name="Lee J.M."/>
            <person name="Cheong K."/>
            <person name="Shin H.-S."/>
            <person name="Kim S.-B."/>
            <person name="Han K."/>
            <person name="Lee J."/>
            <person name="Park M."/>
            <person name="Lee H.-A."/>
            <person name="Lee H.-Y."/>
            <person name="Lee Y."/>
            <person name="Oh S."/>
            <person name="Lee J.H."/>
            <person name="Choi E."/>
            <person name="Choi E."/>
            <person name="Lee S.E."/>
            <person name="Jeon J."/>
            <person name="Kim H."/>
            <person name="Choi G."/>
            <person name="Song H."/>
            <person name="Lee J."/>
            <person name="Lee S.-C."/>
            <person name="Kwon J.-K."/>
            <person name="Lee H.-Y."/>
            <person name="Koo N."/>
            <person name="Hong Y."/>
            <person name="Kim R.W."/>
            <person name="Kang W.-H."/>
            <person name="Huh J.H."/>
            <person name="Kang B.-C."/>
            <person name="Yang T.-J."/>
            <person name="Lee Y.-H."/>
            <person name="Bennetzen J.L."/>
            <person name="Choi D."/>
        </authorList>
    </citation>
    <scope>NUCLEOTIDE SEQUENCE [LARGE SCALE GENOMIC DNA]</scope>
    <source>
        <strain evidence="3">cv. PBC81</strain>
    </source>
</reference>
<dbReference type="EMBL" id="MLFT02000762">
    <property type="protein sequence ID" value="PHT26509.1"/>
    <property type="molecule type" value="Genomic_DNA"/>
</dbReference>
<dbReference type="OrthoDB" id="693758at2759"/>
<dbReference type="Proteomes" id="UP000224567">
    <property type="component" value="Unassembled WGS sequence"/>
</dbReference>
<evidence type="ECO:0000256" key="1">
    <source>
        <dbReference type="SAM" id="MobiDB-lite"/>
    </source>
</evidence>
<evidence type="ECO:0000313" key="2">
    <source>
        <dbReference type="EMBL" id="PHT26509.1"/>
    </source>
</evidence>
<proteinExistence type="predicted"/>
<feature type="compositionally biased region" description="Basic and acidic residues" evidence="1">
    <location>
        <begin position="435"/>
        <end position="447"/>
    </location>
</feature>
<dbReference type="PANTHER" id="PTHR33022:SF13">
    <property type="entry name" value="UBIQUITIN-LIKE PROTEASE FAMILY PROFILE DOMAIN-CONTAINING PROTEIN"/>
    <property type="match status" value="1"/>
</dbReference>
<comment type="caution">
    <text evidence="2">The sequence shown here is derived from an EMBL/GenBank/DDBJ whole genome shotgun (WGS) entry which is preliminary data.</text>
</comment>
<accession>A0A2G2V0L1</accession>
<name>A0A2G2V0L1_CAPBA</name>
<dbReference type="AlphaFoldDB" id="A0A2G2V0L1"/>